<keyword evidence="2" id="KW-1185">Reference proteome</keyword>
<dbReference type="Gene3D" id="1.20.1600.10">
    <property type="entry name" value="Outer membrane efflux proteins (OEP)"/>
    <property type="match status" value="1"/>
</dbReference>
<evidence type="ECO:0008006" key="3">
    <source>
        <dbReference type="Google" id="ProtNLM"/>
    </source>
</evidence>
<dbReference type="EMBL" id="JAKWBL010000004">
    <property type="protein sequence ID" value="MCH5600846.1"/>
    <property type="molecule type" value="Genomic_DNA"/>
</dbReference>
<gene>
    <name evidence="1" type="ORF">MKP09_24505</name>
</gene>
<reference evidence="1 2" key="1">
    <citation type="submission" date="2022-02" db="EMBL/GenBank/DDBJ databases">
        <authorList>
            <person name="Min J."/>
        </authorList>
    </citation>
    <scope>NUCLEOTIDE SEQUENCE [LARGE SCALE GENOMIC DNA]</scope>
    <source>
        <strain evidence="1 2">GR10-1</strain>
    </source>
</reference>
<sequence>MMRKNKFSIILAMACLSLGYTGCKVPELVSRTENKSTPSAYNNNTDSTNATSIKWRDLFSDPYLASLIDTALKNNQELNIVLQEIEMSRNDIRIRKGEYLPL</sequence>
<dbReference type="SUPFAM" id="SSF56954">
    <property type="entry name" value="Outer membrane efflux proteins (OEP)"/>
    <property type="match status" value="1"/>
</dbReference>
<proteinExistence type="predicted"/>
<dbReference type="Proteomes" id="UP001202248">
    <property type="component" value="Unassembled WGS sequence"/>
</dbReference>
<protein>
    <recommendedName>
        <fullName evidence="3">TolC family protein</fullName>
    </recommendedName>
</protein>
<dbReference type="InterPro" id="IPR010131">
    <property type="entry name" value="MdtP/NodT-like"/>
</dbReference>
<dbReference type="PANTHER" id="PTHR30203">
    <property type="entry name" value="OUTER MEMBRANE CATION EFFLUX PROTEIN"/>
    <property type="match status" value="1"/>
</dbReference>
<accession>A0ABS9SRH3</accession>
<comment type="caution">
    <text evidence="1">The sequence shown here is derived from an EMBL/GenBank/DDBJ whole genome shotgun (WGS) entry which is preliminary data.</text>
</comment>
<evidence type="ECO:0000313" key="2">
    <source>
        <dbReference type="Proteomes" id="UP001202248"/>
    </source>
</evidence>
<dbReference type="RefSeq" id="WP_240833265.1">
    <property type="nucleotide sequence ID" value="NZ_JAKWBL010000004.1"/>
</dbReference>
<evidence type="ECO:0000313" key="1">
    <source>
        <dbReference type="EMBL" id="MCH5600846.1"/>
    </source>
</evidence>
<organism evidence="1 2">
    <name type="scientific">Niabella ginsengisoli</name>
    <dbReference type="NCBI Taxonomy" id="522298"/>
    <lineage>
        <taxon>Bacteria</taxon>
        <taxon>Pseudomonadati</taxon>
        <taxon>Bacteroidota</taxon>
        <taxon>Chitinophagia</taxon>
        <taxon>Chitinophagales</taxon>
        <taxon>Chitinophagaceae</taxon>
        <taxon>Niabella</taxon>
    </lineage>
</organism>
<name>A0ABS9SRH3_9BACT</name>